<keyword evidence="3 12" id="KW-1134">Transmembrane beta strand</keyword>
<comment type="subcellular location">
    <subcellularLocation>
        <location evidence="1 12">Cell outer membrane</location>
        <topology evidence="1 12">Multi-pass membrane protein</topology>
    </subcellularLocation>
</comment>
<evidence type="ECO:0000256" key="12">
    <source>
        <dbReference type="PROSITE-ProRule" id="PRU01360"/>
    </source>
</evidence>
<dbReference type="AlphaFoldDB" id="A0A2W5QV07"/>
<evidence type="ECO:0000256" key="5">
    <source>
        <dbReference type="ARBA" id="ARBA00022692"/>
    </source>
</evidence>
<protein>
    <submittedName>
        <fullName evidence="18">TonB-dependent receptor</fullName>
    </submittedName>
</protein>
<dbReference type="Gene3D" id="2.170.130.10">
    <property type="entry name" value="TonB-dependent receptor, plug domain"/>
    <property type="match status" value="1"/>
</dbReference>
<evidence type="ECO:0000256" key="7">
    <source>
        <dbReference type="ARBA" id="ARBA00023004"/>
    </source>
</evidence>
<feature type="chain" id="PRO_5015930055" evidence="15">
    <location>
        <begin position="23"/>
        <end position="804"/>
    </location>
</feature>
<dbReference type="Pfam" id="PF00593">
    <property type="entry name" value="TonB_dep_Rec_b-barrel"/>
    <property type="match status" value="1"/>
</dbReference>
<dbReference type="InterPro" id="IPR000531">
    <property type="entry name" value="Beta-barrel_TonB"/>
</dbReference>
<keyword evidence="11 12" id="KW-0998">Cell outer membrane</keyword>
<evidence type="ECO:0000256" key="6">
    <source>
        <dbReference type="ARBA" id="ARBA00022729"/>
    </source>
</evidence>
<evidence type="ECO:0000256" key="8">
    <source>
        <dbReference type="ARBA" id="ARBA00023065"/>
    </source>
</evidence>
<dbReference type="Gene3D" id="2.40.170.20">
    <property type="entry name" value="TonB-dependent receptor, beta-barrel domain"/>
    <property type="match status" value="1"/>
</dbReference>
<evidence type="ECO:0000256" key="10">
    <source>
        <dbReference type="ARBA" id="ARBA00023136"/>
    </source>
</evidence>
<evidence type="ECO:0000256" key="1">
    <source>
        <dbReference type="ARBA" id="ARBA00004571"/>
    </source>
</evidence>
<evidence type="ECO:0000259" key="16">
    <source>
        <dbReference type="Pfam" id="PF00593"/>
    </source>
</evidence>
<dbReference type="EMBL" id="QFQI01000014">
    <property type="protein sequence ID" value="PZQ58683.1"/>
    <property type="molecule type" value="Genomic_DNA"/>
</dbReference>
<dbReference type="Pfam" id="PF07715">
    <property type="entry name" value="Plug"/>
    <property type="match status" value="1"/>
</dbReference>
<evidence type="ECO:0000256" key="15">
    <source>
        <dbReference type="SAM" id="SignalP"/>
    </source>
</evidence>
<evidence type="ECO:0000256" key="14">
    <source>
        <dbReference type="SAM" id="MobiDB-lite"/>
    </source>
</evidence>
<dbReference type="PANTHER" id="PTHR32552:SF89">
    <property type="entry name" value="CATECHOLATE SIDEROPHORE RECEPTOR FIU"/>
    <property type="match status" value="1"/>
</dbReference>
<dbReference type="GO" id="GO:0009279">
    <property type="term" value="C:cell outer membrane"/>
    <property type="evidence" value="ECO:0007669"/>
    <property type="project" value="UniProtKB-SubCell"/>
</dbReference>
<dbReference type="PANTHER" id="PTHR32552">
    <property type="entry name" value="FERRICHROME IRON RECEPTOR-RELATED"/>
    <property type="match status" value="1"/>
</dbReference>
<keyword evidence="10 12" id="KW-0472">Membrane</keyword>
<evidence type="ECO:0000256" key="9">
    <source>
        <dbReference type="ARBA" id="ARBA00023077"/>
    </source>
</evidence>
<evidence type="ECO:0000256" key="13">
    <source>
        <dbReference type="RuleBase" id="RU003357"/>
    </source>
</evidence>
<organism evidence="18 19">
    <name type="scientific">Sphingomonas taxi</name>
    <dbReference type="NCBI Taxonomy" id="1549858"/>
    <lineage>
        <taxon>Bacteria</taxon>
        <taxon>Pseudomonadati</taxon>
        <taxon>Pseudomonadota</taxon>
        <taxon>Alphaproteobacteria</taxon>
        <taxon>Sphingomonadales</taxon>
        <taxon>Sphingomonadaceae</taxon>
        <taxon>Sphingomonas</taxon>
    </lineage>
</organism>
<dbReference type="SUPFAM" id="SSF56935">
    <property type="entry name" value="Porins"/>
    <property type="match status" value="1"/>
</dbReference>
<dbReference type="GO" id="GO:0015344">
    <property type="term" value="F:siderophore uptake transmembrane transporter activity"/>
    <property type="evidence" value="ECO:0007669"/>
    <property type="project" value="TreeGrafter"/>
</dbReference>
<dbReference type="PROSITE" id="PS52016">
    <property type="entry name" value="TONB_DEPENDENT_REC_3"/>
    <property type="match status" value="1"/>
</dbReference>
<evidence type="ECO:0000256" key="3">
    <source>
        <dbReference type="ARBA" id="ARBA00022452"/>
    </source>
</evidence>
<proteinExistence type="inferred from homology"/>
<evidence type="ECO:0000256" key="4">
    <source>
        <dbReference type="ARBA" id="ARBA00022496"/>
    </source>
</evidence>
<feature type="region of interest" description="Disordered" evidence="14">
    <location>
        <begin position="380"/>
        <end position="405"/>
    </location>
</feature>
<keyword evidence="7" id="KW-0408">Iron</keyword>
<reference evidence="18 19" key="1">
    <citation type="submission" date="2017-08" db="EMBL/GenBank/DDBJ databases">
        <title>Infants hospitalized years apart are colonized by the same room-sourced microbial strains.</title>
        <authorList>
            <person name="Brooks B."/>
            <person name="Olm M.R."/>
            <person name="Firek B.A."/>
            <person name="Baker R."/>
            <person name="Thomas B.C."/>
            <person name="Morowitz M.J."/>
            <person name="Banfield J.F."/>
        </authorList>
    </citation>
    <scope>NUCLEOTIDE SEQUENCE [LARGE SCALE GENOMIC DNA]</scope>
    <source>
        <strain evidence="18">S2_005_001_R1_22</strain>
    </source>
</reference>
<dbReference type="InterPro" id="IPR037066">
    <property type="entry name" value="Plug_dom_sf"/>
</dbReference>
<comment type="caution">
    <text evidence="18">The sequence shown here is derived from an EMBL/GenBank/DDBJ whole genome shotgun (WGS) entry which is preliminary data.</text>
</comment>
<dbReference type="Proteomes" id="UP000249229">
    <property type="component" value="Unassembled WGS sequence"/>
</dbReference>
<feature type="signal peptide" evidence="15">
    <location>
        <begin position="1"/>
        <end position="22"/>
    </location>
</feature>
<gene>
    <name evidence="18" type="ORF">DI544_13380</name>
</gene>
<evidence type="ECO:0000313" key="19">
    <source>
        <dbReference type="Proteomes" id="UP000249229"/>
    </source>
</evidence>
<evidence type="ECO:0000256" key="2">
    <source>
        <dbReference type="ARBA" id="ARBA00022448"/>
    </source>
</evidence>
<keyword evidence="2 12" id="KW-0813">Transport</keyword>
<feature type="domain" description="TonB-dependent receptor-like beta-barrel" evidence="16">
    <location>
        <begin position="296"/>
        <end position="765"/>
    </location>
</feature>
<keyword evidence="5 12" id="KW-0812">Transmembrane</keyword>
<dbReference type="InterPro" id="IPR036942">
    <property type="entry name" value="Beta-barrel_TonB_sf"/>
</dbReference>
<comment type="similarity">
    <text evidence="12 13">Belongs to the TonB-dependent receptor family.</text>
</comment>
<name>A0A2W5QV07_9SPHN</name>
<evidence type="ECO:0000259" key="17">
    <source>
        <dbReference type="Pfam" id="PF07715"/>
    </source>
</evidence>
<evidence type="ECO:0000256" key="11">
    <source>
        <dbReference type="ARBA" id="ARBA00023237"/>
    </source>
</evidence>
<keyword evidence="9 13" id="KW-0798">TonB box</keyword>
<keyword evidence="8" id="KW-0406">Ion transport</keyword>
<evidence type="ECO:0000313" key="18">
    <source>
        <dbReference type="EMBL" id="PZQ58683.1"/>
    </source>
</evidence>
<feature type="domain" description="TonB-dependent receptor plug" evidence="17">
    <location>
        <begin position="58"/>
        <end position="168"/>
    </location>
</feature>
<accession>A0A2W5QV07</accession>
<keyword evidence="18" id="KW-0675">Receptor</keyword>
<dbReference type="InterPro" id="IPR039426">
    <property type="entry name" value="TonB-dep_rcpt-like"/>
</dbReference>
<sequence length="804" mass="85772">MPARLWLVGAAPIALFAGSAAAQDIAPLPSATPVTADRDPAATGGDGNDIVVLGFGQTRQVQTISAIDMERLPPGTSPLKAAAKLPGVNFQSSDAFGAYEWSTRISLRGFNQNQLGFTLDGIPLGDMSYGNVNGLHISRAIISENIATTTVAQGAGALGTASTSNLGGTLQFTSRAPSDTADLVASGTYGSNDTVRAFVRAESGDLGGGLKGYLSYGYLTTDKWKGSGTQRQHQVNAKVVKEFSDRGSITAFADFSDRRENDYQDLSLDIIARRGLRNDNISDDYPLALQIGRVYQNQAARSAYAAANNGSTVGFVAPWTGAGFTFPTGFGTVDDAYYDAAGLRQDWLGGVTFDARLTPELSITLTSYYHHNKGQGSWITPYSPTPAGSAGEDGQALPASSTSTAGLASPLGYRTTEYGIDRAGNLTSLVHEAGANRFEIGAWYESNSFNQARRFYGMSDAAAPNRDARDFQSNPYRTQWDGKYDTETLQYHVSDTLDLGNLTLNGGWKGMRVVNRATLRTGTLVAGRIEAKDWFLPQVGALYRLGGGAELFASYTENMRAFVSSATTGPFATTQDGFNGIRSRLKPETSKTVEGGVRFRTGGLQLSTVGYYVDFANRLLTFSNGAGIIGNPPTLNNAGNVESYGVELAATYRITRPLTLFASYSYNKASYQDDVTNAAGLVLQPTAGKTVVDTPEHQAKGEIAYDDDTVFARVGGDYMSKRYFTYLNDQSVGGRLLVDASIGVRLRSLGGFLSGFALEGSVVNLTDKKYVSTIGSNGFTASGDNQTLLAGAPRQWFVTLRHGF</sequence>
<keyword evidence="6 15" id="KW-0732">Signal</keyword>
<keyword evidence="4" id="KW-0410">Iron transport</keyword>
<dbReference type="InterPro" id="IPR012910">
    <property type="entry name" value="Plug_dom"/>
</dbReference>